<feature type="coiled-coil region" evidence="1">
    <location>
        <begin position="91"/>
        <end position="146"/>
    </location>
</feature>
<evidence type="ECO:0000313" key="4">
    <source>
        <dbReference type="Proteomes" id="UP000758155"/>
    </source>
</evidence>
<keyword evidence="2" id="KW-1133">Transmembrane helix</keyword>
<accession>A0A9P4WJ47</accession>
<protein>
    <submittedName>
        <fullName evidence="3">Uncharacterized protein</fullName>
    </submittedName>
</protein>
<gene>
    <name evidence="3" type="ORF">E8E12_004383</name>
</gene>
<sequence length="202" mass="23143">MKFNNFELFASLLCSWIGGFVLGLWHTTLYITDREVTLLHTLFVAVALVAICKRVSDNKTVAHLNRHVDDVHNMAVLNLQEAHQKHIITTKSAHSQNMREAQNEIRRITLNFDRLNSEYDYISTMYQDQTRLNSEQEDRINYLEKKLKEFFNFNCANSVPPFSAPASQVTFANPPCRVHTAVTACSPVSQEPMVQVVEGQEE</sequence>
<reference evidence="3" key="1">
    <citation type="submission" date="2019-04" db="EMBL/GenBank/DDBJ databases">
        <title>Sequencing of skin fungus with MAO and IRED activity.</title>
        <authorList>
            <person name="Marsaioli A.J."/>
            <person name="Bonatto J.M.C."/>
            <person name="Reis Junior O."/>
        </authorList>
    </citation>
    <scope>NUCLEOTIDE SEQUENCE</scope>
    <source>
        <strain evidence="3">28M1</strain>
    </source>
</reference>
<proteinExistence type="predicted"/>
<feature type="transmembrane region" description="Helical" evidence="2">
    <location>
        <begin position="12"/>
        <end position="31"/>
    </location>
</feature>
<organism evidence="3 4">
    <name type="scientific">Didymella heteroderae</name>
    <dbReference type="NCBI Taxonomy" id="1769908"/>
    <lineage>
        <taxon>Eukaryota</taxon>
        <taxon>Fungi</taxon>
        <taxon>Dikarya</taxon>
        <taxon>Ascomycota</taxon>
        <taxon>Pezizomycotina</taxon>
        <taxon>Dothideomycetes</taxon>
        <taxon>Pleosporomycetidae</taxon>
        <taxon>Pleosporales</taxon>
        <taxon>Pleosporineae</taxon>
        <taxon>Didymellaceae</taxon>
        <taxon>Didymella</taxon>
    </lineage>
</organism>
<comment type="caution">
    <text evidence="3">The sequence shown here is derived from an EMBL/GenBank/DDBJ whole genome shotgun (WGS) entry which is preliminary data.</text>
</comment>
<dbReference type="EMBL" id="SWKV01000076">
    <property type="protein sequence ID" value="KAF3033760.1"/>
    <property type="molecule type" value="Genomic_DNA"/>
</dbReference>
<keyword evidence="4" id="KW-1185">Reference proteome</keyword>
<dbReference type="Proteomes" id="UP000758155">
    <property type="component" value="Unassembled WGS sequence"/>
</dbReference>
<dbReference type="OrthoDB" id="3776590at2759"/>
<evidence type="ECO:0000256" key="2">
    <source>
        <dbReference type="SAM" id="Phobius"/>
    </source>
</evidence>
<keyword evidence="1" id="KW-0175">Coiled coil</keyword>
<evidence type="ECO:0000313" key="3">
    <source>
        <dbReference type="EMBL" id="KAF3033760.1"/>
    </source>
</evidence>
<name>A0A9P4WJ47_9PLEO</name>
<dbReference type="AlphaFoldDB" id="A0A9P4WJ47"/>
<keyword evidence="2" id="KW-0812">Transmembrane</keyword>
<evidence type="ECO:0000256" key="1">
    <source>
        <dbReference type="SAM" id="Coils"/>
    </source>
</evidence>
<keyword evidence="2" id="KW-0472">Membrane</keyword>